<dbReference type="Proteomes" id="UP000821845">
    <property type="component" value="Chromosome 5"/>
</dbReference>
<comment type="caution">
    <text evidence="1">The sequence shown here is derived from an EMBL/GenBank/DDBJ whole genome shotgun (WGS) entry which is preliminary data.</text>
</comment>
<evidence type="ECO:0000313" key="1">
    <source>
        <dbReference type="EMBL" id="KAH6930544.1"/>
    </source>
</evidence>
<name>A0ACB7S9V1_HYAAI</name>
<proteinExistence type="predicted"/>
<gene>
    <name evidence="1" type="ORF">HPB50_014671</name>
</gene>
<keyword evidence="2" id="KW-1185">Reference proteome</keyword>
<reference evidence="1" key="1">
    <citation type="submission" date="2020-05" db="EMBL/GenBank/DDBJ databases">
        <title>Large-scale comparative analyses of tick genomes elucidate their genetic diversity and vector capacities.</title>
        <authorList>
            <person name="Jia N."/>
            <person name="Wang J."/>
            <person name="Shi W."/>
            <person name="Du L."/>
            <person name="Sun Y."/>
            <person name="Zhan W."/>
            <person name="Jiang J."/>
            <person name="Wang Q."/>
            <person name="Zhang B."/>
            <person name="Ji P."/>
            <person name="Sakyi L.B."/>
            <person name="Cui X."/>
            <person name="Yuan T."/>
            <person name="Jiang B."/>
            <person name="Yang W."/>
            <person name="Lam T.T.-Y."/>
            <person name="Chang Q."/>
            <person name="Ding S."/>
            <person name="Wang X."/>
            <person name="Zhu J."/>
            <person name="Ruan X."/>
            <person name="Zhao L."/>
            <person name="Wei J."/>
            <person name="Que T."/>
            <person name="Du C."/>
            <person name="Cheng J."/>
            <person name="Dai P."/>
            <person name="Han X."/>
            <person name="Huang E."/>
            <person name="Gao Y."/>
            <person name="Liu J."/>
            <person name="Shao H."/>
            <person name="Ye R."/>
            <person name="Li L."/>
            <person name="Wei W."/>
            <person name="Wang X."/>
            <person name="Wang C."/>
            <person name="Yang T."/>
            <person name="Huo Q."/>
            <person name="Li W."/>
            <person name="Guo W."/>
            <person name="Chen H."/>
            <person name="Zhou L."/>
            <person name="Ni X."/>
            <person name="Tian J."/>
            <person name="Zhou Y."/>
            <person name="Sheng Y."/>
            <person name="Liu T."/>
            <person name="Pan Y."/>
            <person name="Xia L."/>
            <person name="Li J."/>
            <person name="Zhao F."/>
            <person name="Cao W."/>
        </authorList>
    </citation>
    <scope>NUCLEOTIDE SEQUENCE</scope>
    <source>
        <strain evidence="1">Hyas-2018</strain>
    </source>
</reference>
<protein>
    <submittedName>
        <fullName evidence="1">Uncharacterized protein</fullName>
    </submittedName>
</protein>
<accession>A0ACB7S9V1</accession>
<evidence type="ECO:0000313" key="2">
    <source>
        <dbReference type="Proteomes" id="UP000821845"/>
    </source>
</evidence>
<sequence>MAHAHKASGDSNPSVPFVGPWNEDVRSPSLLCLLRTKRDLADLEAKPIPGVSVSPVDDDVTKIHVLMIGPADTPYEGGFFHFFIECGADYPMQPPSVRLLTTDAGRVQFSQHIYCNGNIFLDPYWTPTQSIGSLLASILSLLQADAYSQGHLPAETYQQAMSRHISYVQHETLRVAVCDTVEACLQGNSRYPPDMAERVIPHTFLGYYNRYREIIEANLHLSGREMRTFAGSHKGIFQYNVLLVRLDDLLQRLKNKYGTSSSASA</sequence>
<organism evidence="1 2">
    <name type="scientific">Hyalomma asiaticum</name>
    <name type="common">Tick</name>
    <dbReference type="NCBI Taxonomy" id="266040"/>
    <lineage>
        <taxon>Eukaryota</taxon>
        <taxon>Metazoa</taxon>
        <taxon>Ecdysozoa</taxon>
        <taxon>Arthropoda</taxon>
        <taxon>Chelicerata</taxon>
        <taxon>Arachnida</taxon>
        <taxon>Acari</taxon>
        <taxon>Parasitiformes</taxon>
        <taxon>Ixodida</taxon>
        <taxon>Ixodoidea</taxon>
        <taxon>Ixodidae</taxon>
        <taxon>Hyalomminae</taxon>
        <taxon>Hyalomma</taxon>
    </lineage>
</organism>
<dbReference type="EMBL" id="CM023485">
    <property type="protein sequence ID" value="KAH6930544.1"/>
    <property type="molecule type" value="Genomic_DNA"/>
</dbReference>